<dbReference type="GeneID" id="113208214"/>
<keyword evidence="9" id="KW-1185">Reference proteome</keyword>
<keyword evidence="7 8" id="KW-0472">Membrane</keyword>
<evidence type="ECO:0000256" key="3">
    <source>
        <dbReference type="ARBA" id="ARBA00022676"/>
    </source>
</evidence>
<feature type="transmembrane region" description="Helical" evidence="8">
    <location>
        <begin position="310"/>
        <end position="328"/>
    </location>
</feature>
<name>A0A6J1SNK5_FRAOC</name>
<keyword evidence="5 8" id="KW-0812">Transmembrane</keyword>
<dbReference type="Proteomes" id="UP000504606">
    <property type="component" value="Unplaced"/>
</dbReference>
<keyword evidence="6 8" id="KW-1133">Transmembrane helix</keyword>
<evidence type="ECO:0000256" key="8">
    <source>
        <dbReference type="SAM" id="Phobius"/>
    </source>
</evidence>
<feature type="transmembrane region" description="Helical" evidence="8">
    <location>
        <begin position="335"/>
        <end position="351"/>
    </location>
</feature>
<dbReference type="GO" id="GO:0000030">
    <property type="term" value="F:mannosyltransferase activity"/>
    <property type="evidence" value="ECO:0007669"/>
    <property type="project" value="TreeGrafter"/>
</dbReference>
<reference evidence="10" key="1">
    <citation type="submission" date="2025-08" db="UniProtKB">
        <authorList>
            <consortium name="RefSeq"/>
        </authorList>
    </citation>
    <scope>IDENTIFICATION</scope>
    <source>
        <tissue evidence="10">Whole organism</tissue>
    </source>
</reference>
<dbReference type="RefSeq" id="XP_026280905.1">
    <property type="nucleotide sequence ID" value="XM_026425120.2"/>
</dbReference>
<keyword evidence="3" id="KW-0328">Glycosyltransferase</keyword>
<dbReference type="AlphaFoldDB" id="A0A6J1SNK5"/>
<evidence type="ECO:0000313" key="10">
    <source>
        <dbReference type="RefSeq" id="XP_026280905.1"/>
    </source>
</evidence>
<dbReference type="PANTHER" id="PTHR31488">
    <property type="entry name" value="DPY-19-LIKE 1, LIKE (H. SAPIENS)"/>
    <property type="match status" value="1"/>
</dbReference>
<keyword evidence="4" id="KW-0808">Transferase</keyword>
<gene>
    <name evidence="10" type="primary">LOC113208214</name>
</gene>
<protein>
    <submittedName>
        <fullName evidence="10">Probable C-mannosyltransferase DPY19L1</fullName>
    </submittedName>
</protein>
<dbReference type="Pfam" id="PF10034">
    <property type="entry name" value="Dpy19"/>
    <property type="match status" value="1"/>
</dbReference>
<organism evidence="9 10">
    <name type="scientific">Frankliniella occidentalis</name>
    <name type="common">Western flower thrips</name>
    <name type="synonym">Euthrips occidentalis</name>
    <dbReference type="NCBI Taxonomy" id="133901"/>
    <lineage>
        <taxon>Eukaryota</taxon>
        <taxon>Metazoa</taxon>
        <taxon>Ecdysozoa</taxon>
        <taxon>Arthropoda</taxon>
        <taxon>Hexapoda</taxon>
        <taxon>Insecta</taxon>
        <taxon>Pterygota</taxon>
        <taxon>Neoptera</taxon>
        <taxon>Paraneoptera</taxon>
        <taxon>Thysanoptera</taxon>
        <taxon>Terebrantia</taxon>
        <taxon>Thripoidea</taxon>
        <taxon>Thripidae</taxon>
        <taxon>Frankliniella</taxon>
    </lineage>
</organism>
<evidence type="ECO:0000256" key="6">
    <source>
        <dbReference type="ARBA" id="ARBA00022989"/>
    </source>
</evidence>
<dbReference type="PANTHER" id="PTHR31488:SF1">
    <property type="entry name" value="C-MANNOSYLTRANSFERASE DPY19L1"/>
    <property type="match status" value="1"/>
</dbReference>
<sequence>MTTFGYNKHKYQMSNLRRLGNRFANLETNEENDQKRKIHSLLEKEAGGTAKHHHCQKTGSKSFVAMLFLGTLSGIFHYNHVSTLFENDRYFSHLSNLEREMCFRSEMGLYYSFFKRIVNSPSYFEGISGLTHDNLTEYPGSINSLGKFNIYPEAMIGAMFSMYQKGLNVFGISGKECFQINRGKGLPPVESCVGLEDPIFFYLEVVWIFAGFTAFLVFCYGSHLSGSVIGGCFTIVSFFANHAESTRVQWTPPLRESFAYPVIVLHCMMVSNTLQEFGKHFIIFKWSWKSWVVSFSCCISLLFWQFTQFIFASEVVIVVVMYATGLINKLLYQSILQWVSVGYILALAGLMGNQLLLFSFLTTILVSAWILLAHDRSVTQLTLSWGSFRRVCGVICVAVLLKYGLFSTGSDSHIVKIFLTKIFENMNDFHTLMYTCAPEFQGLPWSYVVHLTKSLLIPFLSAIFLIFFWSEIYLLHPSGTSSESSQKLTLMERFDYSIRLFLKRLDLSLVFNILLLAVYFVLSMMAMRLKLFLTPHMCILVSLIASDTVLKTISIVKKNQCNKISFLLVMLGILCVLGCTNIKKQHDIQGEYSNYPLEELLTWVEKNTNKKDVFAGPMPIMASILLSTGHPIVNHPYYEDEEMRARTLEVYSVFSRKPSLVAYEAIKQLGANFIVLEANKCFDNRQRRGCRMTDLWDIQDPKRVKRPALCPQLFSGDASPFVRVFKNSEYVVLQLNVGKRDASKELP</sequence>
<evidence type="ECO:0000256" key="4">
    <source>
        <dbReference type="ARBA" id="ARBA00022679"/>
    </source>
</evidence>
<dbReference type="GO" id="GO:0005637">
    <property type="term" value="C:nuclear inner membrane"/>
    <property type="evidence" value="ECO:0007669"/>
    <property type="project" value="TreeGrafter"/>
</dbReference>
<evidence type="ECO:0000256" key="5">
    <source>
        <dbReference type="ARBA" id="ARBA00022692"/>
    </source>
</evidence>
<dbReference type="KEGG" id="foc:113208214"/>
<feature type="transmembrane region" description="Helical" evidence="8">
    <location>
        <begin position="357"/>
        <end position="375"/>
    </location>
</feature>
<proteinExistence type="inferred from homology"/>
<evidence type="ECO:0000256" key="7">
    <source>
        <dbReference type="ARBA" id="ARBA00023136"/>
    </source>
</evidence>
<comment type="similarity">
    <text evidence="2">Belongs to the dpy-19 family.</text>
</comment>
<feature type="transmembrane region" description="Helical" evidence="8">
    <location>
        <begin position="387"/>
        <end position="406"/>
    </location>
</feature>
<comment type="subcellular location">
    <subcellularLocation>
        <location evidence="1">Membrane</location>
        <topology evidence="1">Multi-pass membrane protein</topology>
    </subcellularLocation>
</comment>
<evidence type="ECO:0000256" key="1">
    <source>
        <dbReference type="ARBA" id="ARBA00004141"/>
    </source>
</evidence>
<feature type="transmembrane region" description="Helical" evidence="8">
    <location>
        <begin position="507"/>
        <end position="527"/>
    </location>
</feature>
<evidence type="ECO:0000256" key="2">
    <source>
        <dbReference type="ARBA" id="ARBA00008744"/>
    </source>
</evidence>
<evidence type="ECO:0000313" key="9">
    <source>
        <dbReference type="Proteomes" id="UP000504606"/>
    </source>
</evidence>
<accession>A0A6J1SNK5</accession>
<feature type="transmembrane region" description="Helical" evidence="8">
    <location>
        <begin position="455"/>
        <end position="475"/>
    </location>
</feature>
<dbReference type="InterPro" id="IPR018732">
    <property type="entry name" value="Dpy-19/Dpy-19-like"/>
</dbReference>
<feature type="transmembrane region" description="Helical" evidence="8">
    <location>
        <begin position="199"/>
        <end position="219"/>
    </location>
</feature>
<dbReference type="OrthoDB" id="6019623at2759"/>